<comment type="function">
    <text evidence="6">Catalyzes the reduction of dTDP-6-deoxy-L-lyxo-4-hexulose to yield dTDP-L-rhamnose.</text>
</comment>
<protein>
    <recommendedName>
        <fullName evidence="4 6">dTDP-4-dehydrorhamnose reductase</fullName>
        <ecNumber evidence="3 6">1.1.1.133</ecNumber>
    </recommendedName>
</protein>
<dbReference type="GO" id="GO:0005829">
    <property type="term" value="C:cytosol"/>
    <property type="evidence" value="ECO:0007669"/>
    <property type="project" value="TreeGrafter"/>
</dbReference>
<dbReference type="AlphaFoldDB" id="A0A4Q9FA14"/>
<dbReference type="SUPFAM" id="SSF51735">
    <property type="entry name" value="NAD(P)-binding Rossmann-fold domains"/>
    <property type="match status" value="1"/>
</dbReference>
<dbReference type="NCBIfam" id="TIGR01214">
    <property type="entry name" value="rmlD"/>
    <property type="match status" value="1"/>
</dbReference>
<evidence type="ECO:0000256" key="1">
    <source>
        <dbReference type="ARBA" id="ARBA00004781"/>
    </source>
</evidence>
<dbReference type="OrthoDB" id="9803892at2"/>
<dbReference type="UniPathway" id="UPA00124"/>
<comment type="caution">
    <text evidence="8">The sequence shown here is derived from an EMBL/GenBank/DDBJ whole genome shotgun (WGS) entry which is preliminary data.</text>
</comment>
<evidence type="ECO:0000256" key="4">
    <source>
        <dbReference type="ARBA" id="ARBA00017099"/>
    </source>
</evidence>
<dbReference type="Proteomes" id="UP000291142">
    <property type="component" value="Unassembled WGS sequence"/>
</dbReference>
<dbReference type="PANTHER" id="PTHR10491">
    <property type="entry name" value="DTDP-4-DEHYDRORHAMNOSE REDUCTASE"/>
    <property type="match status" value="1"/>
</dbReference>
<name>A0A4Q9FA14_9FLAO</name>
<comment type="pathway">
    <text evidence="1 6">Carbohydrate biosynthesis; dTDP-L-rhamnose biosynthesis.</text>
</comment>
<dbReference type="EMBL" id="SIRT01000015">
    <property type="protein sequence ID" value="TBN00189.1"/>
    <property type="molecule type" value="Genomic_DNA"/>
</dbReference>
<dbReference type="Gene3D" id="3.90.25.10">
    <property type="entry name" value="UDP-galactose 4-epimerase, domain 1"/>
    <property type="match status" value="1"/>
</dbReference>
<dbReference type="CDD" id="cd05254">
    <property type="entry name" value="dTDP_HR_like_SDR_e"/>
    <property type="match status" value="1"/>
</dbReference>
<keyword evidence="6 8" id="KW-0560">Oxidoreductase</keyword>
<comment type="similarity">
    <text evidence="2 6">Belongs to the dTDP-4-dehydrorhamnose reductase family.</text>
</comment>
<evidence type="ECO:0000256" key="5">
    <source>
        <dbReference type="ARBA" id="ARBA00048200"/>
    </source>
</evidence>
<evidence type="ECO:0000313" key="8">
    <source>
        <dbReference type="EMBL" id="TBN00189.1"/>
    </source>
</evidence>
<dbReference type="Gene3D" id="3.40.50.720">
    <property type="entry name" value="NAD(P)-binding Rossmann-like Domain"/>
    <property type="match status" value="1"/>
</dbReference>
<organism evidence="8 9">
    <name type="scientific">Hyunsoonleella flava</name>
    <dbReference type="NCBI Taxonomy" id="2527939"/>
    <lineage>
        <taxon>Bacteria</taxon>
        <taxon>Pseudomonadati</taxon>
        <taxon>Bacteroidota</taxon>
        <taxon>Flavobacteriia</taxon>
        <taxon>Flavobacteriales</taxon>
        <taxon>Flavobacteriaceae</taxon>
    </lineage>
</organism>
<proteinExistence type="inferred from homology"/>
<reference evidence="8 9" key="1">
    <citation type="submission" date="2019-02" db="EMBL/GenBank/DDBJ databases">
        <title>Hyunsoonleella sp., isolated from marine sediment.</title>
        <authorList>
            <person name="Liu B.-T."/>
        </authorList>
    </citation>
    <scope>NUCLEOTIDE SEQUENCE [LARGE SCALE GENOMIC DNA]</scope>
    <source>
        <strain evidence="8 9">T58</strain>
    </source>
</reference>
<gene>
    <name evidence="8" type="primary">rfbD</name>
    <name evidence="8" type="ORF">EYD45_14720</name>
</gene>
<dbReference type="InterPro" id="IPR029903">
    <property type="entry name" value="RmlD-like-bd"/>
</dbReference>
<comment type="catalytic activity">
    <reaction evidence="5">
        <text>dTDP-beta-L-rhamnose + NADP(+) = dTDP-4-dehydro-beta-L-rhamnose + NADPH + H(+)</text>
        <dbReference type="Rhea" id="RHEA:21796"/>
        <dbReference type="ChEBI" id="CHEBI:15378"/>
        <dbReference type="ChEBI" id="CHEBI:57510"/>
        <dbReference type="ChEBI" id="CHEBI:57783"/>
        <dbReference type="ChEBI" id="CHEBI:58349"/>
        <dbReference type="ChEBI" id="CHEBI:62830"/>
        <dbReference type="EC" id="1.1.1.133"/>
    </reaction>
</comment>
<keyword evidence="6" id="KW-0521">NADP</keyword>
<dbReference type="RefSeq" id="WP_130965324.1">
    <property type="nucleotide sequence ID" value="NZ_SIRT01000015.1"/>
</dbReference>
<dbReference type="InterPro" id="IPR036291">
    <property type="entry name" value="NAD(P)-bd_dom_sf"/>
</dbReference>
<accession>A0A4Q9FA14</accession>
<feature type="domain" description="RmlD-like substrate binding" evidence="7">
    <location>
        <begin position="3"/>
        <end position="284"/>
    </location>
</feature>
<sequence>MLKVLITGAYGQLGCCIRDVAPLCKESITFVYTDFLELDITNYEKTNVYFKENEFDYCINCAAYTAVDKAEEEIDKAFSINAEGVKHLAESCLAYDVILIHVSTDFVFDGLKLGVYTEKDKPNPINTYGASKLKGEQYVQDMLDKYFIVRTSWVYSEYGQNFVKTMLRLSNERDEINVVSDQVGSPTYAGDLANFLVSLVFNKSKDFGLYHYSNLGEISWCEFAAEIFKQANNTSININSIKSKAYPTPAIRPKNSCMSKELTQQTFKLEIPYWTDSLSKVLVKLIGGTNLI</sequence>
<evidence type="ECO:0000256" key="3">
    <source>
        <dbReference type="ARBA" id="ARBA00012929"/>
    </source>
</evidence>
<evidence type="ECO:0000313" key="9">
    <source>
        <dbReference type="Proteomes" id="UP000291142"/>
    </source>
</evidence>
<evidence type="ECO:0000256" key="2">
    <source>
        <dbReference type="ARBA" id="ARBA00010944"/>
    </source>
</evidence>
<dbReference type="Pfam" id="PF04321">
    <property type="entry name" value="RmlD_sub_bind"/>
    <property type="match status" value="1"/>
</dbReference>
<dbReference type="GO" id="GO:0008831">
    <property type="term" value="F:dTDP-4-dehydrorhamnose reductase activity"/>
    <property type="evidence" value="ECO:0007669"/>
    <property type="project" value="UniProtKB-EC"/>
</dbReference>
<dbReference type="EC" id="1.1.1.133" evidence="3 6"/>
<dbReference type="InterPro" id="IPR005913">
    <property type="entry name" value="dTDP_dehydrorham_reduct"/>
</dbReference>
<keyword evidence="9" id="KW-1185">Reference proteome</keyword>
<evidence type="ECO:0000256" key="6">
    <source>
        <dbReference type="RuleBase" id="RU364082"/>
    </source>
</evidence>
<evidence type="ECO:0000259" key="7">
    <source>
        <dbReference type="Pfam" id="PF04321"/>
    </source>
</evidence>
<dbReference type="PANTHER" id="PTHR10491:SF4">
    <property type="entry name" value="METHIONINE ADENOSYLTRANSFERASE 2 SUBUNIT BETA"/>
    <property type="match status" value="1"/>
</dbReference>
<dbReference type="GO" id="GO:0019305">
    <property type="term" value="P:dTDP-rhamnose biosynthetic process"/>
    <property type="evidence" value="ECO:0007669"/>
    <property type="project" value="UniProtKB-UniPathway"/>
</dbReference>